<reference evidence="3 4" key="1">
    <citation type="submission" date="2024-02" db="EMBL/GenBank/DDBJ databases">
        <title>Full genome sequence of Sphingomonas kaistensis.</title>
        <authorList>
            <person name="Poletto B.L."/>
            <person name="Silva G."/>
            <person name="Galante D."/>
            <person name="Campos K.R."/>
            <person name="Santos M.B.N."/>
            <person name="Sacchi C.T."/>
        </authorList>
    </citation>
    <scope>NUCLEOTIDE SEQUENCE [LARGE SCALE GENOMIC DNA]</scope>
    <source>
        <strain evidence="3 4">MA4R</strain>
    </source>
</reference>
<dbReference type="InterPro" id="IPR012427">
    <property type="entry name" value="DUF1622"/>
</dbReference>
<organism evidence="3 4">
    <name type="scientific">Sphingomonas kaistensis</name>
    <dbReference type="NCBI Taxonomy" id="298708"/>
    <lineage>
        <taxon>Bacteria</taxon>
        <taxon>Pseudomonadati</taxon>
        <taxon>Pseudomonadota</taxon>
        <taxon>Alphaproteobacteria</taxon>
        <taxon>Sphingomonadales</taxon>
        <taxon>Sphingomonadaceae</taxon>
        <taxon>Sphingomonas</taxon>
    </lineage>
</organism>
<gene>
    <name evidence="3" type="ORF">V6R86_04955</name>
</gene>
<name>A0ABZ2FYZ7_9SPHN</name>
<dbReference type="EMBL" id="CP145607">
    <property type="protein sequence ID" value="WWM70047.1"/>
    <property type="molecule type" value="Genomic_DNA"/>
</dbReference>
<sequence length="135" mass="14858">MFESWLIDLVRITTRVVEIAGVAIIVLGAFATLFLFLVRLAKGENRDQATTDFRSSLGRAILLGLEFLVAADIINTVAIEPTLNSLAILAGIVAIRTFLSFSLEAEIDGRWPWQRAASERQPARQARREAATSSE</sequence>
<evidence type="ECO:0000313" key="3">
    <source>
        <dbReference type="EMBL" id="WWM70047.1"/>
    </source>
</evidence>
<evidence type="ECO:0000256" key="2">
    <source>
        <dbReference type="SAM" id="Phobius"/>
    </source>
</evidence>
<evidence type="ECO:0000313" key="4">
    <source>
        <dbReference type="Proteomes" id="UP001382935"/>
    </source>
</evidence>
<dbReference type="RefSeq" id="WP_338502657.1">
    <property type="nucleotide sequence ID" value="NZ_CP145607.1"/>
</dbReference>
<feature type="transmembrane region" description="Helical" evidence="2">
    <location>
        <begin position="60"/>
        <end position="79"/>
    </location>
</feature>
<keyword evidence="4" id="KW-1185">Reference proteome</keyword>
<dbReference type="Proteomes" id="UP001382935">
    <property type="component" value="Chromosome"/>
</dbReference>
<feature type="region of interest" description="Disordered" evidence="1">
    <location>
        <begin position="116"/>
        <end position="135"/>
    </location>
</feature>
<dbReference type="PANTHER" id="PTHR38468">
    <property type="entry name" value="SLL0939 PROTEIN"/>
    <property type="match status" value="1"/>
</dbReference>
<evidence type="ECO:0000256" key="1">
    <source>
        <dbReference type="SAM" id="MobiDB-lite"/>
    </source>
</evidence>
<feature type="compositionally biased region" description="Basic and acidic residues" evidence="1">
    <location>
        <begin position="117"/>
        <end position="135"/>
    </location>
</feature>
<proteinExistence type="predicted"/>
<dbReference type="Pfam" id="PF07784">
    <property type="entry name" value="DUF1622"/>
    <property type="match status" value="1"/>
</dbReference>
<keyword evidence="2" id="KW-0812">Transmembrane</keyword>
<keyword evidence="2" id="KW-1133">Transmembrane helix</keyword>
<feature type="transmembrane region" description="Helical" evidence="2">
    <location>
        <begin position="20"/>
        <end position="40"/>
    </location>
</feature>
<keyword evidence="2" id="KW-0472">Membrane</keyword>
<accession>A0ABZ2FYZ7</accession>
<protein>
    <submittedName>
        <fullName evidence="3">DUF1622 domain-containing protein</fullName>
    </submittedName>
</protein>
<dbReference type="PANTHER" id="PTHR38468:SF1">
    <property type="entry name" value="SLL0939 PROTEIN"/>
    <property type="match status" value="1"/>
</dbReference>